<accession>F6B8R6</accession>
<dbReference type="AlphaFoldDB" id="F6B8R6"/>
<evidence type="ECO:0000313" key="1">
    <source>
        <dbReference type="EMBL" id="AEF94759.1"/>
    </source>
</evidence>
<gene>
    <name evidence="1" type="ordered locus">Desca_1917</name>
</gene>
<dbReference type="KEGG" id="dca:Desca_1917"/>
<organism evidence="1 2">
    <name type="scientific">Desulfotomaculum nigrificans (strain DSM 14880 / VKM B-2319 / CO-1-SRB)</name>
    <name type="common">Desulfotomaculum carboxydivorans</name>
    <dbReference type="NCBI Taxonomy" id="868595"/>
    <lineage>
        <taxon>Bacteria</taxon>
        <taxon>Bacillati</taxon>
        <taxon>Bacillota</taxon>
        <taxon>Clostridia</taxon>
        <taxon>Eubacteriales</taxon>
        <taxon>Desulfotomaculaceae</taxon>
        <taxon>Desulfotomaculum</taxon>
    </lineage>
</organism>
<protein>
    <recommendedName>
        <fullName evidence="3">MoaD/ThiS family protein</fullName>
    </recommendedName>
</protein>
<dbReference type="RefSeq" id="WP_013810444.1">
    <property type="nucleotide sequence ID" value="NC_015565.1"/>
</dbReference>
<dbReference type="InterPro" id="IPR016155">
    <property type="entry name" value="Mopterin_synth/thiamin_S_b"/>
</dbReference>
<dbReference type="SUPFAM" id="SSF54285">
    <property type="entry name" value="MoaD/ThiS"/>
    <property type="match status" value="1"/>
</dbReference>
<dbReference type="InterPro" id="IPR012675">
    <property type="entry name" value="Beta-grasp_dom_sf"/>
</dbReference>
<dbReference type="EMBL" id="CP002736">
    <property type="protein sequence ID" value="AEF94759.1"/>
    <property type="molecule type" value="Genomic_DNA"/>
</dbReference>
<sequence length="93" mass="10625">MVKIEIFPPLADLLTKKEVFLTLEEPMNIIDFILWAKELHPDVSRAFTSVGKIADPSDLLHYFLVLKNNEIATKDEYVMENDLIKLILPLQGG</sequence>
<reference evidence="1 2" key="1">
    <citation type="submission" date="2011-05" db="EMBL/GenBank/DDBJ databases">
        <title>Complete sequence of Desulfotomaculum carboxydivorans CO-1-SRB.</title>
        <authorList>
            <consortium name="US DOE Joint Genome Institute"/>
            <person name="Lucas S."/>
            <person name="Han J."/>
            <person name="Lapidus A."/>
            <person name="Cheng J.-F."/>
            <person name="Goodwin L."/>
            <person name="Pitluck S."/>
            <person name="Peters L."/>
            <person name="Mikhailova N."/>
            <person name="Lu M."/>
            <person name="Han C."/>
            <person name="Tapia R."/>
            <person name="Land M."/>
            <person name="Hauser L."/>
            <person name="Kyrpides N."/>
            <person name="Ivanova N."/>
            <person name="Pagani I."/>
            <person name="Stams A."/>
            <person name="Plugge C."/>
            <person name="Muyzer G."/>
            <person name="Kuever J."/>
            <person name="Parshina S."/>
            <person name="Ivanova A."/>
            <person name="Nazina T."/>
            <person name="Woyke T."/>
        </authorList>
    </citation>
    <scope>NUCLEOTIDE SEQUENCE [LARGE SCALE GENOMIC DNA]</scope>
    <source>
        <strain evidence="2">DSM 14880 / VKM B-2319 / CO-1-SRB</strain>
    </source>
</reference>
<dbReference type="HOGENOM" id="CLU_2394910_0_0_9"/>
<name>F6B8R6_DESCC</name>
<keyword evidence="2" id="KW-1185">Reference proteome</keyword>
<evidence type="ECO:0000313" key="2">
    <source>
        <dbReference type="Proteomes" id="UP000009226"/>
    </source>
</evidence>
<proteinExistence type="predicted"/>
<evidence type="ECO:0008006" key="3">
    <source>
        <dbReference type="Google" id="ProtNLM"/>
    </source>
</evidence>
<dbReference type="Gene3D" id="3.10.20.30">
    <property type="match status" value="1"/>
</dbReference>
<dbReference type="Proteomes" id="UP000009226">
    <property type="component" value="Chromosome"/>
</dbReference>